<evidence type="ECO:0000256" key="1">
    <source>
        <dbReference type="SAM" id="MobiDB-lite"/>
    </source>
</evidence>
<name>A0ABM3YQD1_PANGU</name>
<sequence length="291" mass="30188">MPPPIPLLGRLCCGAGGGAPVGSSAPLAVGEPLQSQPSPLGRSSLKGAQAGPSAGHGVGGASGEVPPPRRSGRNHRLVAPSCTGVVPGNKTPSVVQEGSGGARRCSVVLCHSLPALSIAGPCKGVAWRRRDPVQFPTVSSVSIGDRCESEADRSAALASAFQAAPGTPLVAQGSVIPSPLPACLTFVIFSRALFLLLRPIQRVPLPTPCSRSFPRRLRRFASPPEPQLLLWRIPEALRRGPRPHICLGCAAIFPSAWGSHRLFGFLFALPVREPRAVPSLPPFGGTALARL</sequence>
<accession>A0ABM3YQD1</accession>
<organism evidence="2 3">
    <name type="scientific">Pantherophis guttatus</name>
    <name type="common">Corn snake</name>
    <name type="synonym">Elaphe guttata</name>
    <dbReference type="NCBI Taxonomy" id="94885"/>
    <lineage>
        <taxon>Eukaryota</taxon>
        <taxon>Metazoa</taxon>
        <taxon>Chordata</taxon>
        <taxon>Craniata</taxon>
        <taxon>Vertebrata</taxon>
        <taxon>Euteleostomi</taxon>
        <taxon>Lepidosauria</taxon>
        <taxon>Squamata</taxon>
        <taxon>Bifurcata</taxon>
        <taxon>Unidentata</taxon>
        <taxon>Episquamata</taxon>
        <taxon>Toxicofera</taxon>
        <taxon>Serpentes</taxon>
        <taxon>Colubroidea</taxon>
        <taxon>Colubridae</taxon>
        <taxon>Colubrinae</taxon>
        <taxon>Pantherophis</taxon>
    </lineage>
</organism>
<protein>
    <submittedName>
        <fullName evidence="3">Uncharacterized protein LOC132709239</fullName>
    </submittedName>
</protein>
<dbReference type="RefSeq" id="XP_060538327.1">
    <property type="nucleotide sequence ID" value="XM_060682344.1"/>
</dbReference>
<gene>
    <name evidence="3" type="primary">LOC132709239</name>
</gene>
<dbReference type="GeneID" id="132709239"/>
<reference evidence="3" key="1">
    <citation type="submission" date="2025-08" db="UniProtKB">
        <authorList>
            <consortium name="RefSeq"/>
        </authorList>
    </citation>
    <scope>IDENTIFICATION</scope>
    <source>
        <tissue evidence="3">Blood</tissue>
    </source>
</reference>
<evidence type="ECO:0000313" key="2">
    <source>
        <dbReference type="Proteomes" id="UP001652622"/>
    </source>
</evidence>
<keyword evidence="2" id="KW-1185">Reference proteome</keyword>
<proteinExistence type="predicted"/>
<dbReference type="Proteomes" id="UP001652622">
    <property type="component" value="Unplaced"/>
</dbReference>
<feature type="region of interest" description="Disordered" evidence="1">
    <location>
        <begin position="24"/>
        <end position="83"/>
    </location>
</feature>
<evidence type="ECO:0000313" key="3">
    <source>
        <dbReference type="RefSeq" id="XP_060538327.1"/>
    </source>
</evidence>